<keyword evidence="3" id="KW-1185">Reference proteome</keyword>
<proteinExistence type="predicted"/>
<feature type="non-terminal residue" evidence="2">
    <location>
        <position position="1"/>
    </location>
</feature>
<sequence>YLSLLLGYNLYNKAIGGSTSDNSHSTIVDILNIHIPSTQNQINLFKFTNPRYVLDSTRSKDIAMLEVGSNDFFADQIALKNGTLTANQFIDTLSSTVVGQLEQLRKIGFKNIVVSNLAAIQHTPMATNEGIVDMATGVVTQYNQQLSAKVTAWAAKATGVSSVLLADIGNFVAVTIKSAAITSALGLTDTTHSCVTSSATDFSLKKLISTILGTQGNDGCSNPGAHYFMDDVHPAEKIQRLFGYFSYASITAARQGSSYALSEANILSLISKYNLGTTAPKPAKI</sequence>
<evidence type="ECO:0000313" key="3">
    <source>
        <dbReference type="Proteomes" id="UP001150907"/>
    </source>
</evidence>
<dbReference type="PANTHER" id="PTHR45648">
    <property type="entry name" value="GDSL LIPASE/ACYLHYDROLASE FAMILY PROTEIN (AFU_ORTHOLOGUE AFUA_4G14700)"/>
    <property type="match status" value="1"/>
</dbReference>
<dbReference type="SUPFAM" id="SSF52266">
    <property type="entry name" value="SGNH hydrolase"/>
    <property type="match status" value="1"/>
</dbReference>
<protein>
    <submittedName>
        <fullName evidence="2">Uncharacterized protein</fullName>
    </submittedName>
</protein>
<dbReference type="OrthoDB" id="1600564at2759"/>
<evidence type="ECO:0000313" key="2">
    <source>
        <dbReference type="EMBL" id="KAJ1998378.1"/>
    </source>
</evidence>
<organism evidence="2 3">
    <name type="scientific">Coemansia thaxteri</name>
    <dbReference type="NCBI Taxonomy" id="2663907"/>
    <lineage>
        <taxon>Eukaryota</taxon>
        <taxon>Fungi</taxon>
        <taxon>Fungi incertae sedis</taxon>
        <taxon>Zoopagomycota</taxon>
        <taxon>Kickxellomycotina</taxon>
        <taxon>Kickxellomycetes</taxon>
        <taxon>Kickxellales</taxon>
        <taxon>Kickxellaceae</taxon>
        <taxon>Coemansia</taxon>
    </lineage>
</organism>
<dbReference type="InterPro" id="IPR001087">
    <property type="entry name" value="GDSL"/>
</dbReference>
<dbReference type="AlphaFoldDB" id="A0A9W8BF10"/>
<dbReference type="InterPro" id="IPR051058">
    <property type="entry name" value="GDSL_Est/Lipase"/>
</dbReference>
<dbReference type="Proteomes" id="UP001150907">
    <property type="component" value="Unassembled WGS sequence"/>
</dbReference>
<reference evidence="2" key="1">
    <citation type="submission" date="2022-07" db="EMBL/GenBank/DDBJ databases">
        <title>Phylogenomic reconstructions and comparative analyses of Kickxellomycotina fungi.</title>
        <authorList>
            <person name="Reynolds N.K."/>
            <person name="Stajich J.E."/>
            <person name="Barry K."/>
            <person name="Grigoriev I.V."/>
            <person name="Crous P."/>
            <person name="Smith M.E."/>
        </authorList>
    </citation>
    <scope>NUCLEOTIDE SEQUENCE</scope>
    <source>
        <strain evidence="2">IMI 214461</strain>
    </source>
</reference>
<dbReference type="Gene3D" id="3.40.50.1110">
    <property type="entry name" value="SGNH hydrolase"/>
    <property type="match status" value="1"/>
</dbReference>
<comment type="caution">
    <text evidence="2">The sequence shown here is derived from an EMBL/GenBank/DDBJ whole genome shotgun (WGS) entry which is preliminary data.</text>
</comment>
<dbReference type="InterPro" id="IPR036514">
    <property type="entry name" value="SGNH_hydro_sf"/>
</dbReference>
<dbReference type="GO" id="GO:0016788">
    <property type="term" value="F:hydrolase activity, acting on ester bonds"/>
    <property type="evidence" value="ECO:0007669"/>
    <property type="project" value="InterPro"/>
</dbReference>
<dbReference type="PANTHER" id="PTHR45648:SF5">
    <property type="entry name" value="OS04G0577300 PROTEIN"/>
    <property type="match status" value="1"/>
</dbReference>
<keyword evidence="1" id="KW-0378">Hydrolase</keyword>
<accession>A0A9W8BF10</accession>
<evidence type="ECO:0000256" key="1">
    <source>
        <dbReference type="ARBA" id="ARBA00022801"/>
    </source>
</evidence>
<name>A0A9W8BF10_9FUNG</name>
<dbReference type="EMBL" id="JANBQF010000985">
    <property type="protein sequence ID" value="KAJ1998378.1"/>
    <property type="molecule type" value="Genomic_DNA"/>
</dbReference>
<gene>
    <name evidence="2" type="ORF">H4R26_005485</name>
</gene>
<dbReference type="Pfam" id="PF00657">
    <property type="entry name" value="Lipase_GDSL"/>
    <property type="match status" value="1"/>
</dbReference>